<dbReference type="Proteomes" id="UP000654304">
    <property type="component" value="Unassembled WGS sequence"/>
</dbReference>
<gene>
    <name evidence="2" type="ORF">H8K43_13055</name>
</gene>
<organism evidence="2 3">
    <name type="scientific">Undibacterium curvum</name>
    <dbReference type="NCBI Taxonomy" id="2762294"/>
    <lineage>
        <taxon>Bacteria</taxon>
        <taxon>Pseudomonadati</taxon>
        <taxon>Pseudomonadota</taxon>
        <taxon>Betaproteobacteria</taxon>
        <taxon>Burkholderiales</taxon>
        <taxon>Oxalobacteraceae</taxon>
        <taxon>Undibacterium</taxon>
    </lineage>
</organism>
<evidence type="ECO:0000256" key="1">
    <source>
        <dbReference type="SAM" id="MobiDB-lite"/>
    </source>
</evidence>
<name>A0ABR7A6U3_9BURK</name>
<protein>
    <submittedName>
        <fullName evidence="2">Uncharacterized protein</fullName>
    </submittedName>
</protein>
<evidence type="ECO:0000313" key="3">
    <source>
        <dbReference type="Proteomes" id="UP000654304"/>
    </source>
</evidence>
<feature type="compositionally biased region" description="Basic and acidic residues" evidence="1">
    <location>
        <begin position="205"/>
        <end position="216"/>
    </location>
</feature>
<dbReference type="EMBL" id="JACOGD010000006">
    <property type="protein sequence ID" value="MBC3932610.1"/>
    <property type="molecule type" value="Genomic_DNA"/>
</dbReference>
<dbReference type="RefSeq" id="WP_186904243.1">
    <property type="nucleotide sequence ID" value="NZ_JACOGD010000006.1"/>
</dbReference>
<feature type="region of interest" description="Disordered" evidence="1">
    <location>
        <begin position="154"/>
        <end position="216"/>
    </location>
</feature>
<evidence type="ECO:0000313" key="2">
    <source>
        <dbReference type="EMBL" id="MBC3932610.1"/>
    </source>
</evidence>
<sequence>MSTGYLPFSVHDIEIICNETLFRPIWAYGVELNSRQKYISPALGNLRMRIGVNAEHGRSLSKVKIKAPKLNIGSIWVFDPFEKMWIKVSNVNPDYAEGLTLYEHKLIKKFAHDLYHESDDYKILIEAKELMRQHVVGLSNSKLLADRKRAAKIVGTTSRKHSKKTQKPDLVLTDHDELDLVDPTENYLPTERHETRPPPQDEYEIEPHNLFRSESA</sequence>
<proteinExistence type="predicted"/>
<reference evidence="2 3" key="1">
    <citation type="submission" date="2020-08" db="EMBL/GenBank/DDBJ databases">
        <title>Novel species isolated from subtropical streams in China.</title>
        <authorList>
            <person name="Lu H."/>
        </authorList>
    </citation>
    <scope>NUCLEOTIDE SEQUENCE [LARGE SCALE GENOMIC DNA]</scope>
    <source>
        <strain evidence="2 3">CY22W</strain>
    </source>
</reference>
<comment type="caution">
    <text evidence="2">The sequence shown here is derived from an EMBL/GenBank/DDBJ whole genome shotgun (WGS) entry which is preliminary data.</text>
</comment>
<accession>A0ABR7A6U3</accession>
<keyword evidence="3" id="KW-1185">Reference proteome</keyword>